<feature type="chain" id="PRO_5034162294" evidence="1">
    <location>
        <begin position="26"/>
        <end position="286"/>
    </location>
</feature>
<dbReference type="RefSeq" id="WP_213497486.1">
    <property type="nucleotide sequence ID" value="NZ_CP074694.1"/>
</dbReference>
<organism evidence="3 4">
    <name type="scientific">Telmatocola sphagniphila</name>
    <dbReference type="NCBI Taxonomy" id="1123043"/>
    <lineage>
        <taxon>Bacteria</taxon>
        <taxon>Pseudomonadati</taxon>
        <taxon>Planctomycetota</taxon>
        <taxon>Planctomycetia</taxon>
        <taxon>Gemmatales</taxon>
        <taxon>Gemmataceae</taxon>
    </lineage>
</organism>
<dbReference type="Gene3D" id="3.40.50.880">
    <property type="match status" value="1"/>
</dbReference>
<keyword evidence="1" id="KW-0732">Signal</keyword>
<evidence type="ECO:0000256" key="1">
    <source>
        <dbReference type="SAM" id="SignalP"/>
    </source>
</evidence>
<evidence type="ECO:0000259" key="2">
    <source>
        <dbReference type="Pfam" id="PF06283"/>
    </source>
</evidence>
<dbReference type="Proteomes" id="UP000676194">
    <property type="component" value="Chromosome"/>
</dbReference>
<protein>
    <submittedName>
        <fullName evidence="3">ThuA domain-containing protein</fullName>
    </submittedName>
</protein>
<dbReference type="AlphaFoldDB" id="A0A8E6B6Y4"/>
<evidence type="ECO:0000313" key="4">
    <source>
        <dbReference type="Proteomes" id="UP000676194"/>
    </source>
</evidence>
<dbReference type="InterPro" id="IPR029010">
    <property type="entry name" value="ThuA-like"/>
</dbReference>
<name>A0A8E6B6Y4_9BACT</name>
<dbReference type="InterPro" id="IPR029062">
    <property type="entry name" value="Class_I_gatase-like"/>
</dbReference>
<dbReference type="PANTHER" id="PTHR40469:SF2">
    <property type="entry name" value="GALACTOSE-BINDING DOMAIN-LIKE SUPERFAMILY PROTEIN"/>
    <property type="match status" value="1"/>
</dbReference>
<dbReference type="Pfam" id="PF06283">
    <property type="entry name" value="ThuA"/>
    <property type="match status" value="1"/>
</dbReference>
<dbReference type="PANTHER" id="PTHR40469">
    <property type="entry name" value="SECRETED GLYCOSYL HYDROLASE"/>
    <property type="match status" value="1"/>
</dbReference>
<dbReference type="KEGG" id="tsph:KIH39_01365"/>
<reference evidence="3" key="1">
    <citation type="submission" date="2021-05" db="EMBL/GenBank/DDBJ databases">
        <title>Complete genome sequence of the cellulolytic planctomycete Telmatocola sphagniphila SP2T and characterization of the first cellulase from planctomycetes.</title>
        <authorList>
            <person name="Rakitin A.L."/>
            <person name="Beletsky A.V."/>
            <person name="Naumoff D.G."/>
            <person name="Kulichevskaya I.S."/>
            <person name="Mardanov A.V."/>
            <person name="Ravin N.V."/>
            <person name="Dedysh S.N."/>
        </authorList>
    </citation>
    <scope>NUCLEOTIDE SEQUENCE</scope>
    <source>
        <strain evidence="3">SP2T</strain>
    </source>
</reference>
<dbReference type="EMBL" id="CP074694">
    <property type="protein sequence ID" value="QVL32594.1"/>
    <property type="molecule type" value="Genomic_DNA"/>
</dbReference>
<gene>
    <name evidence="3" type="ORF">KIH39_01365</name>
</gene>
<proteinExistence type="predicted"/>
<dbReference type="SUPFAM" id="SSF52317">
    <property type="entry name" value="Class I glutamine amidotransferase-like"/>
    <property type="match status" value="1"/>
</dbReference>
<keyword evidence="4" id="KW-1185">Reference proteome</keyword>
<evidence type="ECO:0000313" key="3">
    <source>
        <dbReference type="EMBL" id="QVL32594.1"/>
    </source>
</evidence>
<accession>A0A8E6B6Y4</accession>
<feature type="signal peptide" evidence="1">
    <location>
        <begin position="1"/>
        <end position="25"/>
    </location>
</feature>
<sequence length="286" mass="31506">MARFSLRSLAFLGMLIPGFTSGASAAEPTPTQKEAPPIRALLVIGGCCHDYKKQKDILTKGISERANVEWVISYDPDQGTKHLNPVYEKTDWAKGFDVIVHDECTADVTDIATVNNILKPHKEGLPGVVLHCGMHCYRTEGFPKSTPWFDFTGLATTGHGAQLPISISFVDKTNPVTKGFQDWKTINEELYNNSNGKLLETAQPLAKGKQVYKDKSGKEIATETVVVWTNTYNGKAKVFGTTLGHNNATVEDPKYLDLVTRGLLWSVGKLDDKAYHTPAKKVLLDK</sequence>
<feature type="domain" description="ThuA-like" evidence="2">
    <location>
        <begin position="91"/>
        <end position="265"/>
    </location>
</feature>